<keyword evidence="1" id="KW-1133">Transmembrane helix</keyword>
<evidence type="ECO:0000313" key="4">
    <source>
        <dbReference type="Proteomes" id="UP001204144"/>
    </source>
</evidence>
<dbReference type="Proteomes" id="UP001204144">
    <property type="component" value="Unassembled WGS sequence"/>
</dbReference>
<name>A0AAE3GZR0_9BACT</name>
<protein>
    <recommendedName>
        <fullName evidence="5">DUF4190 domain-containing protein</fullName>
    </recommendedName>
</protein>
<proteinExistence type="predicted"/>
<reference evidence="3 4" key="1">
    <citation type="submission" date="2018-11" db="EMBL/GenBank/DDBJ databases">
        <title>Novel bacteria species description.</title>
        <authorList>
            <person name="Han J.-H."/>
        </authorList>
    </citation>
    <scope>NUCLEOTIDE SEQUENCE [LARGE SCALE GENOMIC DNA]</scope>
    <source>
        <strain evidence="3 4">KCTC23259</strain>
    </source>
</reference>
<dbReference type="EMBL" id="RJUF01000001">
    <property type="protein sequence ID" value="MCP9761354.1"/>
    <property type="molecule type" value="Genomic_DNA"/>
</dbReference>
<accession>A0AAE3GZR0</accession>
<feature type="chain" id="PRO_5042253392" description="DUF4190 domain-containing protein" evidence="2">
    <location>
        <begin position="20"/>
        <end position="147"/>
    </location>
</feature>
<evidence type="ECO:0000256" key="2">
    <source>
        <dbReference type="SAM" id="SignalP"/>
    </source>
</evidence>
<dbReference type="RefSeq" id="WP_255035088.1">
    <property type="nucleotide sequence ID" value="NZ_RJUF01000001.1"/>
</dbReference>
<keyword evidence="4" id="KW-1185">Reference proteome</keyword>
<comment type="caution">
    <text evidence="3">The sequence shown here is derived from an EMBL/GenBank/DDBJ whole genome shotgun (WGS) entry which is preliminary data.</text>
</comment>
<organism evidence="3 4">
    <name type="scientific">Lacihabitans soyangensis</name>
    <dbReference type="NCBI Taxonomy" id="869394"/>
    <lineage>
        <taxon>Bacteria</taxon>
        <taxon>Pseudomonadati</taxon>
        <taxon>Bacteroidota</taxon>
        <taxon>Cytophagia</taxon>
        <taxon>Cytophagales</taxon>
        <taxon>Leadbetterellaceae</taxon>
        <taxon>Lacihabitans</taxon>
    </lineage>
</organism>
<feature type="transmembrane region" description="Helical" evidence="1">
    <location>
        <begin position="74"/>
        <end position="105"/>
    </location>
</feature>
<sequence length="147" mass="15779">MKSTFFLLFILLFPLVTLANTETAKSSEFIFDSLKVQGHNQVVEKDSVNKEKLPNHQKIAKTSGILGIVGLGTVLVLGIASIGTFAVLIGAAISFAALVMGLLSVRRVKNKKWARLGIILGSLGILILVAWIGLIIYVISIFGNSID</sequence>
<feature type="signal peptide" evidence="2">
    <location>
        <begin position="1"/>
        <end position="19"/>
    </location>
</feature>
<evidence type="ECO:0000313" key="3">
    <source>
        <dbReference type="EMBL" id="MCP9761354.1"/>
    </source>
</evidence>
<evidence type="ECO:0008006" key="5">
    <source>
        <dbReference type="Google" id="ProtNLM"/>
    </source>
</evidence>
<dbReference type="AlphaFoldDB" id="A0AAE3GZR0"/>
<keyword evidence="1" id="KW-0472">Membrane</keyword>
<gene>
    <name evidence="3" type="ORF">EGI31_00195</name>
</gene>
<feature type="transmembrane region" description="Helical" evidence="1">
    <location>
        <begin position="117"/>
        <end position="142"/>
    </location>
</feature>
<keyword evidence="1" id="KW-0812">Transmembrane</keyword>
<keyword evidence="2" id="KW-0732">Signal</keyword>
<evidence type="ECO:0000256" key="1">
    <source>
        <dbReference type="SAM" id="Phobius"/>
    </source>
</evidence>